<organism evidence="2 3">
    <name type="scientific">Pontibacter saemangeumensis</name>
    <dbReference type="NCBI Taxonomy" id="1084525"/>
    <lineage>
        <taxon>Bacteria</taxon>
        <taxon>Pseudomonadati</taxon>
        <taxon>Bacteroidota</taxon>
        <taxon>Cytophagia</taxon>
        <taxon>Cytophagales</taxon>
        <taxon>Hymenobacteraceae</taxon>
        <taxon>Pontibacter</taxon>
    </lineage>
</organism>
<feature type="transmembrane region" description="Helical" evidence="1">
    <location>
        <begin position="89"/>
        <end position="109"/>
    </location>
</feature>
<comment type="caution">
    <text evidence="2">The sequence shown here is derived from an EMBL/GenBank/DDBJ whole genome shotgun (WGS) entry which is preliminary data.</text>
</comment>
<evidence type="ECO:0000313" key="3">
    <source>
        <dbReference type="Proteomes" id="UP001500552"/>
    </source>
</evidence>
<reference evidence="3" key="1">
    <citation type="journal article" date="2019" name="Int. J. Syst. Evol. Microbiol.">
        <title>The Global Catalogue of Microorganisms (GCM) 10K type strain sequencing project: providing services to taxonomists for standard genome sequencing and annotation.</title>
        <authorList>
            <consortium name="The Broad Institute Genomics Platform"/>
            <consortium name="The Broad Institute Genome Sequencing Center for Infectious Disease"/>
            <person name="Wu L."/>
            <person name="Ma J."/>
        </authorList>
    </citation>
    <scope>NUCLEOTIDE SEQUENCE [LARGE SCALE GENOMIC DNA]</scope>
    <source>
        <strain evidence="3">JCM 17926</strain>
    </source>
</reference>
<sequence length="110" mass="12502">MAQLNAHVLSLITNNTLHFNEANNSKGSISIDSFESSFELLAAIELPNIEQYTYFYRKYTAPNLVMNIKIAHNRLSALLRTYDFFKYRLESILSPTLFLLVLVLLTATAA</sequence>
<protein>
    <submittedName>
        <fullName evidence="2">Uncharacterized protein</fullName>
    </submittedName>
</protein>
<name>A0ABP8LPD0_9BACT</name>
<evidence type="ECO:0000313" key="2">
    <source>
        <dbReference type="EMBL" id="GAA4432601.1"/>
    </source>
</evidence>
<proteinExistence type="predicted"/>
<dbReference type="Proteomes" id="UP001500552">
    <property type="component" value="Unassembled WGS sequence"/>
</dbReference>
<dbReference type="EMBL" id="BAABHC010000014">
    <property type="protein sequence ID" value="GAA4432601.1"/>
    <property type="molecule type" value="Genomic_DNA"/>
</dbReference>
<keyword evidence="1" id="KW-1133">Transmembrane helix</keyword>
<accession>A0ABP8LPD0</accession>
<keyword evidence="1" id="KW-0472">Membrane</keyword>
<gene>
    <name evidence="2" type="ORF">GCM10023188_21160</name>
</gene>
<dbReference type="RefSeq" id="WP_345158890.1">
    <property type="nucleotide sequence ID" value="NZ_BAABHC010000014.1"/>
</dbReference>
<keyword evidence="1" id="KW-0812">Transmembrane</keyword>
<evidence type="ECO:0000256" key="1">
    <source>
        <dbReference type="SAM" id="Phobius"/>
    </source>
</evidence>
<keyword evidence="3" id="KW-1185">Reference proteome</keyword>